<gene>
    <name evidence="1" type="ORF">OOT00_15635</name>
</gene>
<dbReference type="RefSeq" id="WP_265426361.1">
    <property type="nucleotide sequence ID" value="NZ_JAPFPW010000041.1"/>
</dbReference>
<dbReference type="Proteomes" id="UP001209681">
    <property type="component" value="Unassembled WGS sequence"/>
</dbReference>
<accession>A0ABT3ND72</accession>
<name>A0ABT3ND72_9BACT</name>
<dbReference type="EMBL" id="JAPFPW010000041">
    <property type="protein sequence ID" value="MCW7755413.1"/>
    <property type="molecule type" value="Genomic_DNA"/>
</dbReference>
<keyword evidence="2" id="KW-1185">Reference proteome</keyword>
<comment type="caution">
    <text evidence="1">The sequence shown here is derived from an EMBL/GenBank/DDBJ whole genome shotgun (WGS) entry which is preliminary data.</text>
</comment>
<feature type="non-terminal residue" evidence="1">
    <location>
        <position position="1"/>
    </location>
</feature>
<reference evidence="1 2" key="1">
    <citation type="submission" date="2022-11" db="EMBL/GenBank/DDBJ databases">
        <title>Desulfobotulus tamanensis H1 sp. nov. - anaerobic, alkaliphilic, sulphate reducing bacterium isolated from terrestrial mud volcano.</title>
        <authorList>
            <person name="Frolova A."/>
            <person name="Merkel A.Y."/>
            <person name="Slobodkin A.I."/>
        </authorList>
    </citation>
    <scope>NUCLEOTIDE SEQUENCE [LARGE SCALE GENOMIC DNA]</scope>
    <source>
        <strain evidence="1 2">H1</strain>
    </source>
</reference>
<evidence type="ECO:0008006" key="3">
    <source>
        <dbReference type="Google" id="ProtNLM"/>
    </source>
</evidence>
<protein>
    <recommendedName>
        <fullName evidence="3">Carboxymuconolactone decarboxylase family protein</fullName>
    </recommendedName>
</protein>
<organism evidence="1 2">
    <name type="scientific">Desulfobotulus pelophilus</name>
    <dbReference type="NCBI Taxonomy" id="2823377"/>
    <lineage>
        <taxon>Bacteria</taxon>
        <taxon>Pseudomonadati</taxon>
        <taxon>Thermodesulfobacteriota</taxon>
        <taxon>Desulfobacteria</taxon>
        <taxon>Desulfobacterales</taxon>
        <taxon>Desulfobacteraceae</taxon>
        <taxon>Desulfobotulus</taxon>
    </lineage>
</organism>
<evidence type="ECO:0000313" key="1">
    <source>
        <dbReference type="EMBL" id="MCW7755413.1"/>
    </source>
</evidence>
<evidence type="ECO:0000313" key="2">
    <source>
        <dbReference type="Proteomes" id="UP001209681"/>
    </source>
</evidence>
<sequence>LMGLDSETLPDDLARRMAILSEGCMSPELDEQAVVKLFLVLPVFGYTLSETILNLTGEGAELGE</sequence>
<proteinExistence type="predicted"/>